<dbReference type="Gene3D" id="2.60.120.10">
    <property type="entry name" value="Jelly Rolls"/>
    <property type="match status" value="1"/>
</dbReference>
<dbReference type="SUPFAM" id="SSF51206">
    <property type="entry name" value="cAMP-binding domain-like"/>
    <property type="match status" value="1"/>
</dbReference>
<evidence type="ECO:0000313" key="5">
    <source>
        <dbReference type="EMBL" id="MDR4950857.1"/>
    </source>
</evidence>
<evidence type="ECO:0000256" key="3">
    <source>
        <dbReference type="ARBA" id="ARBA00023163"/>
    </source>
</evidence>
<dbReference type="Pfam" id="PF13545">
    <property type="entry name" value="HTH_Crp_2"/>
    <property type="match status" value="1"/>
</dbReference>
<sequence length="223" mass="25878">MDQKNTIADGFIRRKFGFLGEDFLKELKTHGIYDKIEARQEIIREGDRVKYVLFLIKGAIKVYSLNDGRELVYYYISDEENCLMTFSSIFNNNISKVYATTEEDSEVLLVPLAVMSKWLVAFPAINAIFFHEYERRFSAVMDMINEAMFHHLDTRVLNYIKRKVILAGNQPVKIKHREIAGSLGTSREVVSRVLKKIENEGKIFKDEEGKIWAADQMPLLLNK</sequence>
<keyword evidence="6" id="KW-1185">Reference proteome</keyword>
<keyword evidence="3" id="KW-0804">Transcription</keyword>
<dbReference type="InterPro" id="IPR012318">
    <property type="entry name" value="HTH_CRP"/>
</dbReference>
<comment type="caution">
    <text evidence="5">The sequence shown here is derived from an EMBL/GenBank/DDBJ whole genome shotgun (WGS) entry which is preliminary data.</text>
</comment>
<dbReference type="RefSeq" id="WP_079241951.1">
    <property type="nucleotide sequence ID" value="NZ_JAVIXS010000001.1"/>
</dbReference>
<evidence type="ECO:0000313" key="6">
    <source>
        <dbReference type="Proteomes" id="UP001260959"/>
    </source>
</evidence>
<organism evidence="5 6">
    <name type="scientific">Chryseobacterium metallicongregator</name>
    <dbReference type="NCBI Taxonomy" id="3073042"/>
    <lineage>
        <taxon>Bacteria</taxon>
        <taxon>Pseudomonadati</taxon>
        <taxon>Bacteroidota</taxon>
        <taxon>Flavobacteriia</taxon>
        <taxon>Flavobacteriales</taxon>
        <taxon>Weeksellaceae</taxon>
        <taxon>Chryseobacterium group</taxon>
        <taxon>Chryseobacterium</taxon>
    </lineage>
</organism>
<evidence type="ECO:0000259" key="4">
    <source>
        <dbReference type="SMART" id="SM00419"/>
    </source>
</evidence>
<evidence type="ECO:0000256" key="1">
    <source>
        <dbReference type="ARBA" id="ARBA00023015"/>
    </source>
</evidence>
<dbReference type="InterPro" id="IPR036390">
    <property type="entry name" value="WH_DNA-bd_sf"/>
</dbReference>
<dbReference type="PRINTS" id="PR00034">
    <property type="entry name" value="HTHCRP"/>
</dbReference>
<dbReference type="SUPFAM" id="SSF46785">
    <property type="entry name" value="Winged helix' DNA-binding domain"/>
    <property type="match status" value="1"/>
</dbReference>
<dbReference type="EMBL" id="JAVIXS010000001">
    <property type="protein sequence ID" value="MDR4950857.1"/>
    <property type="molecule type" value="Genomic_DNA"/>
</dbReference>
<dbReference type="Pfam" id="PF00027">
    <property type="entry name" value="cNMP_binding"/>
    <property type="match status" value="1"/>
</dbReference>
<keyword evidence="2" id="KW-0238">DNA-binding</keyword>
<dbReference type="InterPro" id="IPR014710">
    <property type="entry name" value="RmlC-like_jellyroll"/>
</dbReference>
<dbReference type="InterPro" id="IPR018490">
    <property type="entry name" value="cNMP-bd_dom_sf"/>
</dbReference>
<dbReference type="SMART" id="SM00419">
    <property type="entry name" value="HTH_CRP"/>
    <property type="match status" value="1"/>
</dbReference>
<name>A0ABU1DZQ5_9FLAO</name>
<dbReference type="Gene3D" id="1.10.10.10">
    <property type="entry name" value="Winged helix-like DNA-binding domain superfamily/Winged helix DNA-binding domain"/>
    <property type="match status" value="1"/>
</dbReference>
<protein>
    <submittedName>
        <fullName evidence="5">Crp/Fnr family transcriptional regulator</fullName>
    </submittedName>
</protein>
<feature type="domain" description="HTH crp-type" evidence="4">
    <location>
        <begin position="166"/>
        <end position="215"/>
    </location>
</feature>
<gene>
    <name evidence="5" type="ORF">REB14_01510</name>
</gene>
<dbReference type="InterPro" id="IPR036388">
    <property type="entry name" value="WH-like_DNA-bd_sf"/>
</dbReference>
<dbReference type="InterPro" id="IPR000595">
    <property type="entry name" value="cNMP-bd_dom"/>
</dbReference>
<dbReference type="CDD" id="cd00038">
    <property type="entry name" value="CAP_ED"/>
    <property type="match status" value="1"/>
</dbReference>
<keyword evidence="1" id="KW-0805">Transcription regulation</keyword>
<proteinExistence type="predicted"/>
<dbReference type="Proteomes" id="UP001260959">
    <property type="component" value="Unassembled WGS sequence"/>
</dbReference>
<accession>A0ABU1DZQ5</accession>
<evidence type="ECO:0000256" key="2">
    <source>
        <dbReference type="ARBA" id="ARBA00023125"/>
    </source>
</evidence>
<reference evidence="5 6" key="1">
    <citation type="submission" date="2023-08" db="EMBL/GenBank/DDBJ databases">
        <authorList>
            <person name="Maltman C."/>
        </authorList>
    </citation>
    <scope>NUCLEOTIDE SEQUENCE [LARGE SCALE GENOMIC DNA]</scope>
    <source>
        <strain evidence="5 6">ES2</strain>
    </source>
</reference>